<evidence type="ECO:0000313" key="1">
    <source>
        <dbReference type="EMBL" id="RGU91833.1"/>
    </source>
</evidence>
<comment type="caution">
    <text evidence="1">The sequence shown here is derived from an EMBL/GenBank/DDBJ whole genome shotgun (WGS) entry which is preliminary data.</text>
</comment>
<protein>
    <submittedName>
        <fullName evidence="1">Uncharacterized protein</fullName>
    </submittedName>
</protein>
<sequence>MIILAPPKQKSVGTLPVVRPTLRGLRIAHLVETNNVEAHADMNILSPIQIFDISLYAICHTHSKECG</sequence>
<organism evidence="1 2">
    <name type="scientific">Segatella copri</name>
    <dbReference type="NCBI Taxonomy" id="165179"/>
    <lineage>
        <taxon>Bacteria</taxon>
        <taxon>Pseudomonadati</taxon>
        <taxon>Bacteroidota</taxon>
        <taxon>Bacteroidia</taxon>
        <taxon>Bacteroidales</taxon>
        <taxon>Prevotellaceae</taxon>
        <taxon>Segatella</taxon>
    </lineage>
</organism>
<dbReference type="EMBL" id="QRYP01000048">
    <property type="protein sequence ID" value="RGU91833.1"/>
    <property type="molecule type" value="Genomic_DNA"/>
</dbReference>
<dbReference type="AlphaFoldDB" id="A0AA92TQ06"/>
<name>A0AA92TQ06_9BACT</name>
<dbReference type="Proteomes" id="UP000285236">
    <property type="component" value="Unassembled WGS sequence"/>
</dbReference>
<gene>
    <name evidence="1" type="ORF">DWW35_13250</name>
</gene>
<proteinExistence type="predicted"/>
<accession>A0AA92TQ06</accession>
<reference evidence="1 2" key="1">
    <citation type="submission" date="2018-08" db="EMBL/GenBank/DDBJ databases">
        <title>A genome reference for cultivated species of the human gut microbiota.</title>
        <authorList>
            <person name="Zou Y."/>
            <person name="Xue W."/>
            <person name="Luo G."/>
        </authorList>
    </citation>
    <scope>NUCLEOTIDE SEQUENCE [LARGE SCALE GENOMIC DNA]</scope>
    <source>
        <strain evidence="1 2">AF15-25</strain>
    </source>
</reference>
<evidence type="ECO:0000313" key="2">
    <source>
        <dbReference type="Proteomes" id="UP000285236"/>
    </source>
</evidence>